<comment type="caution">
    <text evidence="3">The sequence shown here is derived from an EMBL/GenBank/DDBJ whole genome shotgun (WGS) entry which is preliminary data.</text>
</comment>
<feature type="compositionally biased region" description="Low complexity" evidence="2">
    <location>
        <begin position="118"/>
        <end position="127"/>
    </location>
</feature>
<sequence length="146" mass="16373">MKFVAYEKVSDTVGTVTAIYQDASTEIKDQLTGVDVENEVEIPPKLDIPEMDAYLRINLETNELYYDYIAKSTFEAEIKSLKQQLSEANSRNEKLAEESTLNQIALMELHAMMLSLMPPEEAAPTEEVPAEDAPVDQALEETANEE</sequence>
<feature type="region of interest" description="Disordered" evidence="2">
    <location>
        <begin position="116"/>
        <end position="146"/>
    </location>
</feature>
<reference evidence="3 4" key="1">
    <citation type="submission" date="2020-05" db="EMBL/GenBank/DDBJ databases">
        <title>Genome Sequencing of Type Strains.</title>
        <authorList>
            <person name="Lemaire J.F."/>
            <person name="Inderbitzin P."/>
            <person name="Gregorio O.A."/>
            <person name="Collins S.B."/>
            <person name="Wespe N."/>
            <person name="Knight-Connoni V."/>
        </authorList>
    </citation>
    <scope>NUCLEOTIDE SEQUENCE [LARGE SCALE GENOMIC DNA]</scope>
    <source>
        <strain evidence="3 4">LMG 21957</strain>
    </source>
</reference>
<organism evidence="3 4">
    <name type="scientific">Paenibacillus xylanilyticus</name>
    <dbReference type="NCBI Taxonomy" id="248903"/>
    <lineage>
        <taxon>Bacteria</taxon>
        <taxon>Bacillati</taxon>
        <taxon>Bacillota</taxon>
        <taxon>Bacilli</taxon>
        <taxon>Bacillales</taxon>
        <taxon>Paenibacillaceae</taxon>
        <taxon>Paenibacillus</taxon>
    </lineage>
</organism>
<evidence type="ECO:0000256" key="1">
    <source>
        <dbReference type="SAM" id="Coils"/>
    </source>
</evidence>
<dbReference type="Proteomes" id="UP000526125">
    <property type="component" value="Unassembled WGS sequence"/>
</dbReference>
<gene>
    <name evidence="3" type="ORF">HP552_01915</name>
</gene>
<evidence type="ECO:0000313" key="4">
    <source>
        <dbReference type="Proteomes" id="UP000526125"/>
    </source>
</evidence>
<keyword evidence="1" id="KW-0175">Coiled coil</keyword>
<evidence type="ECO:0000256" key="2">
    <source>
        <dbReference type="SAM" id="MobiDB-lite"/>
    </source>
</evidence>
<dbReference type="EMBL" id="JABMCB010000121">
    <property type="protein sequence ID" value="NUU74038.1"/>
    <property type="molecule type" value="Genomic_DNA"/>
</dbReference>
<evidence type="ECO:0000313" key="3">
    <source>
        <dbReference type="EMBL" id="NUU74038.1"/>
    </source>
</evidence>
<feature type="coiled-coil region" evidence="1">
    <location>
        <begin position="71"/>
        <end position="98"/>
    </location>
</feature>
<keyword evidence="4" id="KW-1185">Reference proteome</keyword>
<name>A0A7Y6BS65_9BACL</name>
<proteinExistence type="predicted"/>
<dbReference type="AlphaFoldDB" id="A0A7Y6BS65"/>
<protein>
    <submittedName>
        <fullName evidence="3">Uncharacterized protein</fullName>
    </submittedName>
</protein>
<feature type="compositionally biased region" description="Acidic residues" evidence="2">
    <location>
        <begin position="128"/>
        <end position="146"/>
    </location>
</feature>
<dbReference type="RefSeq" id="WP_175394022.1">
    <property type="nucleotide sequence ID" value="NZ_JABMCB010000121.1"/>
</dbReference>
<accession>A0A7Y6BS65</accession>